<protein>
    <recommendedName>
        <fullName evidence="1">UPF0342 protein GX523_12375</fullName>
    </recommendedName>
</protein>
<sequence>MSINETAQQLAQQIKESDEYRDFIVAKESMKADEGQYKMIRDFQMKQFEIQQAQLFQLDISQGKQQELERLYSLLSLNPAAREYLEAEFRISRMINDVQKIIGEAIIDVLPIGFDDNDQPQILA</sequence>
<dbReference type="HAMAP" id="MF_01526">
    <property type="entry name" value="UPF0342"/>
    <property type="match status" value="1"/>
</dbReference>
<gene>
    <name evidence="2" type="ORF">GX523_12375</name>
</gene>
<dbReference type="AlphaFoldDB" id="A0A7C6Z575"/>
<organism evidence="2 3">
    <name type="scientific">Desulfitobacterium dehalogenans</name>
    <dbReference type="NCBI Taxonomy" id="36854"/>
    <lineage>
        <taxon>Bacteria</taxon>
        <taxon>Bacillati</taxon>
        <taxon>Bacillota</taxon>
        <taxon>Clostridia</taxon>
        <taxon>Eubacteriales</taxon>
        <taxon>Desulfitobacteriaceae</taxon>
        <taxon>Desulfitobacterium</taxon>
    </lineage>
</organism>
<evidence type="ECO:0000313" key="3">
    <source>
        <dbReference type="Proteomes" id="UP000553059"/>
    </source>
</evidence>
<dbReference type="Proteomes" id="UP000553059">
    <property type="component" value="Unassembled WGS sequence"/>
</dbReference>
<name>A0A7C6Z575_9FIRM</name>
<dbReference type="Pfam" id="PF06133">
    <property type="entry name" value="Com_YlbF"/>
    <property type="match status" value="1"/>
</dbReference>
<comment type="caution">
    <text evidence="2">The sequence shown here is derived from an EMBL/GenBank/DDBJ whole genome shotgun (WGS) entry which is preliminary data.</text>
</comment>
<dbReference type="InterPro" id="IPR010368">
    <property type="entry name" value="Com_YlbF"/>
</dbReference>
<evidence type="ECO:0000313" key="2">
    <source>
        <dbReference type="EMBL" id="HHY27509.1"/>
    </source>
</evidence>
<dbReference type="Gene3D" id="1.20.1500.10">
    <property type="entry name" value="YheA/YmcA-like"/>
    <property type="match status" value="1"/>
</dbReference>
<dbReference type="InterPro" id="IPR023378">
    <property type="entry name" value="YheA/YmcA-like_dom_sf"/>
</dbReference>
<comment type="similarity">
    <text evidence="1">Belongs to the UPF0342 family.</text>
</comment>
<accession>A0A7C6Z575</accession>
<evidence type="ECO:0000256" key="1">
    <source>
        <dbReference type="HAMAP-Rule" id="MF_01526"/>
    </source>
</evidence>
<proteinExistence type="inferred from homology"/>
<reference evidence="2 3" key="1">
    <citation type="journal article" date="2020" name="Biotechnol. Biofuels">
        <title>New insights from the biogas microbiome by comprehensive genome-resolved metagenomics of nearly 1600 species originating from multiple anaerobic digesters.</title>
        <authorList>
            <person name="Campanaro S."/>
            <person name="Treu L."/>
            <person name="Rodriguez-R L.M."/>
            <person name="Kovalovszki A."/>
            <person name="Ziels R.M."/>
            <person name="Maus I."/>
            <person name="Zhu X."/>
            <person name="Kougias P.G."/>
            <person name="Basile A."/>
            <person name="Luo G."/>
            <person name="Schluter A."/>
            <person name="Konstantinidis K.T."/>
            <person name="Angelidaki I."/>
        </authorList>
    </citation>
    <scope>NUCLEOTIDE SEQUENCE [LARGE SCALE GENOMIC DNA]</scope>
    <source>
        <strain evidence="2">AS05jafATM_4</strain>
    </source>
</reference>
<dbReference type="SUPFAM" id="SSF158622">
    <property type="entry name" value="YheA/YmcA-like"/>
    <property type="match status" value="1"/>
</dbReference>
<dbReference type="EMBL" id="DUTF01000267">
    <property type="protein sequence ID" value="HHY27509.1"/>
    <property type="molecule type" value="Genomic_DNA"/>
</dbReference>